<evidence type="ECO:0000256" key="1">
    <source>
        <dbReference type="ARBA" id="ARBA00023235"/>
    </source>
</evidence>
<dbReference type="Gene3D" id="3.20.20.60">
    <property type="entry name" value="Phosphoenolpyruvate-binding domains"/>
    <property type="match status" value="1"/>
</dbReference>
<evidence type="ECO:0000256" key="2">
    <source>
        <dbReference type="ARBA" id="ARBA00024063"/>
    </source>
</evidence>
<dbReference type="AlphaFoldDB" id="A0A0K1VZ83"/>
<evidence type="ECO:0000256" key="3">
    <source>
        <dbReference type="ARBA" id="ARBA00038455"/>
    </source>
</evidence>
<dbReference type="EMBL" id="KP861232">
    <property type="protein sequence ID" value="AKW47362.1"/>
    <property type="molecule type" value="Genomic_DNA"/>
</dbReference>
<dbReference type="GO" id="GO:0050188">
    <property type="term" value="F:phosphoenolpyruvate mutase activity"/>
    <property type="evidence" value="ECO:0007669"/>
    <property type="project" value="UniProtKB-EC"/>
</dbReference>
<dbReference type="InterPro" id="IPR012698">
    <property type="entry name" value="PEnolPyrv_PMutase_core"/>
</dbReference>
<protein>
    <recommendedName>
        <fullName evidence="2">phosphoenolpyruvate mutase</fullName>
        <ecNumber evidence="2">5.4.2.9</ecNumber>
    </recommendedName>
</protein>
<dbReference type="NCBIfam" id="TIGR02320">
    <property type="entry name" value="PEP_mutase"/>
    <property type="match status" value="1"/>
</dbReference>
<gene>
    <name evidence="4" type="primary">pepM</name>
</gene>
<dbReference type="Pfam" id="PF13714">
    <property type="entry name" value="PEP_mutase"/>
    <property type="match status" value="1"/>
</dbReference>
<name>A0A0K1VZ83_9ACTN</name>
<sequence length="310" mass="34386">MHHNHHTPTTAKTTMMRELLRSRSLGFLMEAHNGLSARIVEDVGFPGIWASGFSISTALGVRDSNEVSAGEVLDTVAYMADATRIPIMVDGDTGYGNFNNARRFVRQLCRLGVAGVCIEDKLFPKTNSFIGDRQPLADTDEFRGKIAACKDSQTDDDFCVIARVEALVSGFSLAEALGRAEAYRQAGADAVFIHSKRKDGKEVLAFAREWGRRSPLVITPTTYHRSVGVDTFERAGISTLIWANQNMRASMRAMREVSEEVFKKRRVSDVEQDLVPVQEVFDFLDYGELDDASRRYLPADPAPASRRDAS</sequence>
<dbReference type="InterPro" id="IPR015813">
    <property type="entry name" value="Pyrv/PenolPyrv_kinase-like_dom"/>
</dbReference>
<organism evidence="4">
    <name type="scientific">Streptomyces sp. WC-3796</name>
    <dbReference type="NCBI Taxonomy" id="1699778"/>
    <lineage>
        <taxon>Bacteria</taxon>
        <taxon>Bacillati</taxon>
        <taxon>Actinomycetota</taxon>
        <taxon>Actinomycetes</taxon>
        <taxon>Kitasatosporales</taxon>
        <taxon>Streptomycetaceae</taxon>
        <taxon>Streptomyces</taxon>
    </lineage>
</organism>
<dbReference type="EC" id="5.4.2.9" evidence="2"/>
<dbReference type="PANTHER" id="PTHR42905:SF7">
    <property type="entry name" value="PHOSPHOENOLPYRUVATE PHOSPHOMUTASE"/>
    <property type="match status" value="1"/>
</dbReference>
<keyword evidence="1 4" id="KW-0413">Isomerase</keyword>
<reference evidence="4" key="1">
    <citation type="submission" date="2015-02" db="EMBL/GenBank/DDBJ databases">
        <authorList>
            <person name="Chooi Y.-H."/>
        </authorList>
    </citation>
    <scope>NUCLEOTIDE SEQUENCE</scope>
    <source>
        <strain evidence="4">WC-3796</strain>
    </source>
</reference>
<dbReference type="SUPFAM" id="SSF51621">
    <property type="entry name" value="Phosphoenolpyruvate/pyruvate domain"/>
    <property type="match status" value="1"/>
</dbReference>
<dbReference type="InterPro" id="IPR039556">
    <property type="entry name" value="ICL/PEPM"/>
</dbReference>
<evidence type="ECO:0000313" key="4">
    <source>
        <dbReference type="EMBL" id="AKW47362.1"/>
    </source>
</evidence>
<dbReference type="CDD" id="cd00377">
    <property type="entry name" value="ICL_PEPM"/>
    <property type="match status" value="1"/>
</dbReference>
<proteinExistence type="inferred from homology"/>
<dbReference type="PANTHER" id="PTHR42905">
    <property type="entry name" value="PHOSPHOENOLPYRUVATE CARBOXYLASE"/>
    <property type="match status" value="1"/>
</dbReference>
<comment type="similarity">
    <text evidence="3">Belongs to the isocitrate lyase/PEP mutase superfamily. PEP mutase family.</text>
</comment>
<keyword evidence="4" id="KW-0670">Pyruvate</keyword>
<dbReference type="InterPro" id="IPR040442">
    <property type="entry name" value="Pyrv_kinase-like_dom_sf"/>
</dbReference>
<accession>A0A0K1VZ83</accession>